<dbReference type="AlphaFoldDB" id="A0A0X3VRN5"/>
<organism evidence="2 3">
    <name type="scientific">Streptomyces violaceusniger</name>
    <dbReference type="NCBI Taxonomy" id="68280"/>
    <lineage>
        <taxon>Bacteria</taxon>
        <taxon>Bacillati</taxon>
        <taxon>Actinomycetota</taxon>
        <taxon>Actinomycetes</taxon>
        <taxon>Kitasatosporales</taxon>
        <taxon>Streptomycetaceae</taxon>
        <taxon>Streptomyces</taxon>
        <taxon>Streptomyces violaceusniger group</taxon>
    </lineage>
</organism>
<name>A0A0X3VRN5_STRVO</name>
<feature type="compositionally biased region" description="Basic and acidic residues" evidence="1">
    <location>
        <begin position="8"/>
        <end position="18"/>
    </location>
</feature>
<proteinExistence type="predicted"/>
<sequence length="69" mass="8012">MAHPPPRPKTDLRRRPERSSQAAGHITLDRFLNKVRFRRGDARIPITTIRSLETRKLVHREPGALVLHD</sequence>
<gene>
    <name evidence="2" type="ORF">ADL28_32950</name>
</gene>
<reference evidence="3" key="1">
    <citation type="submission" date="2015-10" db="EMBL/GenBank/DDBJ databases">
        <authorList>
            <person name="Ju K.-S."/>
            <person name="Doroghazi J.R."/>
            <person name="Metcalf W.W."/>
        </authorList>
    </citation>
    <scope>NUCLEOTIDE SEQUENCE [LARGE SCALE GENOMIC DNA]</scope>
    <source>
        <strain evidence="3">NRRL F-8817</strain>
    </source>
</reference>
<accession>A0A0X3VRN5</accession>
<evidence type="ECO:0000256" key="1">
    <source>
        <dbReference type="SAM" id="MobiDB-lite"/>
    </source>
</evidence>
<feature type="region of interest" description="Disordered" evidence="1">
    <location>
        <begin position="1"/>
        <end position="25"/>
    </location>
</feature>
<dbReference type="Proteomes" id="UP000053413">
    <property type="component" value="Unassembled WGS sequence"/>
</dbReference>
<comment type="caution">
    <text evidence="2">The sequence shown here is derived from an EMBL/GenBank/DDBJ whole genome shotgun (WGS) entry which is preliminary data.</text>
</comment>
<protein>
    <submittedName>
        <fullName evidence="2">Uncharacterized protein</fullName>
    </submittedName>
</protein>
<evidence type="ECO:0000313" key="3">
    <source>
        <dbReference type="Proteomes" id="UP000053413"/>
    </source>
</evidence>
<dbReference type="EMBL" id="LLZJ01000388">
    <property type="protein sequence ID" value="KUL47234.1"/>
    <property type="molecule type" value="Genomic_DNA"/>
</dbReference>
<evidence type="ECO:0000313" key="2">
    <source>
        <dbReference type="EMBL" id="KUL47234.1"/>
    </source>
</evidence>